<dbReference type="GO" id="GO:0003700">
    <property type="term" value="F:DNA-binding transcription factor activity"/>
    <property type="evidence" value="ECO:0007669"/>
    <property type="project" value="InterPro"/>
</dbReference>
<comment type="similarity">
    <text evidence="2">Belongs to the bZIP family.</text>
</comment>
<evidence type="ECO:0000256" key="6">
    <source>
        <dbReference type="ARBA" id="ARBA00023242"/>
    </source>
</evidence>
<evidence type="ECO:0000256" key="3">
    <source>
        <dbReference type="ARBA" id="ARBA00023015"/>
    </source>
</evidence>
<protein>
    <submittedName>
        <fullName evidence="11">Uncharacterized protein</fullName>
    </submittedName>
</protein>
<evidence type="ECO:0000256" key="2">
    <source>
        <dbReference type="ARBA" id="ARBA00007163"/>
    </source>
</evidence>
<dbReference type="Pfam" id="PF00170">
    <property type="entry name" value="bZIP_1"/>
    <property type="match status" value="1"/>
</dbReference>
<evidence type="ECO:0000313" key="11">
    <source>
        <dbReference type="EMBL" id="CAD1839283.1"/>
    </source>
</evidence>
<evidence type="ECO:0000256" key="4">
    <source>
        <dbReference type="ARBA" id="ARBA00023125"/>
    </source>
</evidence>
<dbReference type="PANTHER" id="PTHR45693">
    <property type="entry name" value="TRANSCRIPTION FACTOR TGA9"/>
    <property type="match status" value="1"/>
</dbReference>
<dbReference type="Pfam" id="PF14144">
    <property type="entry name" value="DOG1"/>
    <property type="match status" value="1"/>
</dbReference>
<dbReference type="InterPro" id="IPR025422">
    <property type="entry name" value="TGA_domain"/>
</dbReference>
<dbReference type="InterPro" id="IPR046347">
    <property type="entry name" value="bZIP_sf"/>
</dbReference>
<dbReference type="PROSITE" id="PS50217">
    <property type="entry name" value="BZIP"/>
    <property type="match status" value="1"/>
</dbReference>
<evidence type="ECO:0000256" key="5">
    <source>
        <dbReference type="ARBA" id="ARBA00023163"/>
    </source>
</evidence>
<evidence type="ECO:0000256" key="1">
    <source>
        <dbReference type="ARBA" id="ARBA00004123"/>
    </source>
</evidence>
<feature type="domain" description="BZIP" evidence="9">
    <location>
        <begin position="189"/>
        <end position="233"/>
    </location>
</feature>
<dbReference type="PANTHER" id="PTHR45693:SF13">
    <property type="entry name" value="TRANSCRIPTION FACTOR TGA10"/>
    <property type="match status" value="1"/>
</dbReference>
<dbReference type="GO" id="GO:0006351">
    <property type="term" value="P:DNA-templated transcription"/>
    <property type="evidence" value="ECO:0007669"/>
    <property type="project" value="InterPro"/>
</dbReference>
<sequence>MAASISHEGDQQGLLKEKAKAIVELLQRAAAAAVVVLVVAWEIIVEGAQRKGNNNNNNNNNCYNNKSKDSGAYDLAELDQALFFYLDGNDQSSLVQAQRQTLNIFPSEPMHVEDPSSKGAMTMIPDGGSSKKPLNKPMELTGKEKSDPSIPHPDDQRKEITKTSIKQRGGNGKGTTTSSSEHEGPKTPDPKILRRLAQNREAARKSRLRKKAYIQQLETSRVRLIQLEQDLQRARSTQGTLLSGIAAVVGDQGLANSTSSCTGTSSEAAMFDVEYRRWLEEHHKLMLQLRAAVESNLADGQMQMFVEAAVSHYDVLMGLKGVIVRADAFHLMSGMWKTPAERCFVWIGDFRPSELIKVVRKYLEPLSEPQMLGIYSLQQSVHESEDALNQGLEAVHQSLSDTISSEVMSSPPDMATYTAHLSLALDKLASLEAFVRQADSLRLQTLHRLHQILTVHQAARCFLAIAEYFHRLRALSSLWTARPKQEGV</sequence>
<dbReference type="GO" id="GO:0043565">
    <property type="term" value="F:sequence-specific DNA binding"/>
    <property type="evidence" value="ECO:0007669"/>
    <property type="project" value="InterPro"/>
</dbReference>
<keyword evidence="5" id="KW-0804">Transcription</keyword>
<keyword evidence="7" id="KW-0175">Coiled coil</keyword>
<dbReference type="FunFam" id="1.20.5.170:FF:000019">
    <property type="entry name" value="BZIP family transcription factor"/>
    <property type="match status" value="1"/>
</dbReference>
<dbReference type="PROSITE" id="PS00036">
    <property type="entry name" value="BZIP_BASIC"/>
    <property type="match status" value="1"/>
</dbReference>
<keyword evidence="4" id="KW-0238">DNA-binding</keyword>
<dbReference type="SUPFAM" id="SSF57959">
    <property type="entry name" value="Leucine zipper domain"/>
    <property type="match status" value="1"/>
</dbReference>
<accession>A0A6V7Q813</accession>
<gene>
    <name evidence="11" type="ORF">CB5_LOCUS22494</name>
</gene>
<organism evidence="11">
    <name type="scientific">Ananas comosus var. bracteatus</name>
    <name type="common">red pineapple</name>
    <dbReference type="NCBI Taxonomy" id="296719"/>
    <lineage>
        <taxon>Eukaryota</taxon>
        <taxon>Viridiplantae</taxon>
        <taxon>Streptophyta</taxon>
        <taxon>Embryophyta</taxon>
        <taxon>Tracheophyta</taxon>
        <taxon>Spermatophyta</taxon>
        <taxon>Magnoliopsida</taxon>
        <taxon>Liliopsida</taxon>
        <taxon>Poales</taxon>
        <taxon>Bromeliaceae</taxon>
        <taxon>Bromelioideae</taxon>
        <taxon>Ananas</taxon>
    </lineage>
</organism>
<evidence type="ECO:0000259" key="9">
    <source>
        <dbReference type="PROSITE" id="PS50217"/>
    </source>
</evidence>
<dbReference type="SMART" id="SM00338">
    <property type="entry name" value="BRLZ"/>
    <property type="match status" value="1"/>
</dbReference>
<feature type="compositionally biased region" description="Basic and acidic residues" evidence="8">
    <location>
        <begin position="141"/>
        <end position="161"/>
    </location>
</feature>
<dbReference type="GO" id="GO:0005634">
    <property type="term" value="C:nucleus"/>
    <property type="evidence" value="ECO:0007669"/>
    <property type="project" value="UniProtKB-SubCell"/>
</dbReference>
<keyword evidence="6" id="KW-0539">Nucleus</keyword>
<proteinExistence type="inferred from homology"/>
<keyword evidence="3" id="KW-0805">Transcription regulation</keyword>
<feature type="coiled-coil region" evidence="7">
    <location>
        <begin position="210"/>
        <end position="237"/>
    </location>
</feature>
<dbReference type="Gene3D" id="1.20.5.170">
    <property type="match status" value="1"/>
</dbReference>
<feature type="domain" description="DOG1" evidence="10">
    <location>
        <begin position="268"/>
        <end position="482"/>
    </location>
</feature>
<dbReference type="EMBL" id="LR862134">
    <property type="protein sequence ID" value="CAD1839283.1"/>
    <property type="molecule type" value="Genomic_DNA"/>
</dbReference>
<dbReference type="AlphaFoldDB" id="A0A6V7Q813"/>
<evidence type="ECO:0000259" key="10">
    <source>
        <dbReference type="PROSITE" id="PS51806"/>
    </source>
</evidence>
<reference evidence="11" key="1">
    <citation type="submission" date="2020-07" db="EMBL/GenBank/DDBJ databases">
        <authorList>
            <person name="Lin J."/>
        </authorList>
    </citation>
    <scope>NUCLEOTIDE SEQUENCE</scope>
</reference>
<comment type="subcellular location">
    <subcellularLocation>
        <location evidence="1">Nucleus</location>
    </subcellularLocation>
</comment>
<dbReference type="InterPro" id="IPR004827">
    <property type="entry name" value="bZIP"/>
</dbReference>
<dbReference type="PROSITE" id="PS51806">
    <property type="entry name" value="DOG1"/>
    <property type="match status" value="1"/>
</dbReference>
<feature type="compositionally biased region" description="Basic and acidic residues" evidence="8">
    <location>
        <begin position="180"/>
        <end position="192"/>
    </location>
</feature>
<name>A0A6V7Q813_ANACO</name>
<feature type="region of interest" description="Disordered" evidence="8">
    <location>
        <begin position="105"/>
        <end position="192"/>
    </location>
</feature>
<evidence type="ECO:0000256" key="7">
    <source>
        <dbReference type="SAM" id="Coils"/>
    </source>
</evidence>
<evidence type="ECO:0000256" key="8">
    <source>
        <dbReference type="SAM" id="MobiDB-lite"/>
    </source>
</evidence>